<dbReference type="RefSeq" id="WP_203769764.1">
    <property type="nucleotide sequence ID" value="NZ_BAAABO010000029.1"/>
</dbReference>
<evidence type="ECO:0000256" key="1">
    <source>
        <dbReference type="SAM" id="Phobius"/>
    </source>
</evidence>
<dbReference type="EMBL" id="BOMI01000108">
    <property type="protein sequence ID" value="GID76759.1"/>
    <property type="molecule type" value="Genomic_DNA"/>
</dbReference>
<sequence length="140" mass="15672">MTLRSKRFAAAVLAFLAAVLGVWAGGFPLSFYTDFPIGGWQWVSLLGPYNEHLVRDFGATMLALLVFTVWAWRTPTAEKLRITGWAWLLFSAVHFLWHLLHLDVFTTFHKIGNVVALALILLPAVLLVLPGRKAEIRGQS</sequence>
<comment type="caution">
    <text evidence="2">The sequence shown here is derived from an EMBL/GenBank/DDBJ whole genome shotgun (WGS) entry which is preliminary data.</text>
</comment>
<keyword evidence="1" id="KW-0472">Membrane</keyword>
<evidence type="ECO:0000313" key="3">
    <source>
        <dbReference type="Proteomes" id="UP000609879"/>
    </source>
</evidence>
<keyword evidence="1" id="KW-0812">Transmembrane</keyword>
<organism evidence="2 3">
    <name type="scientific">Paractinoplanes deccanensis</name>
    <dbReference type="NCBI Taxonomy" id="113561"/>
    <lineage>
        <taxon>Bacteria</taxon>
        <taxon>Bacillati</taxon>
        <taxon>Actinomycetota</taxon>
        <taxon>Actinomycetes</taxon>
        <taxon>Micromonosporales</taxon>
        <taxon>Micromonosporaceae</taxon>
        <taxon>Paractinoplanes</taxon>
    </lineage>
</organism>
<feature type="transmembrane region" description="Helical" evidence="1">
    <location>
        <begin position="111"/>
        <end position="129"/>
    </location>
</feature>
<protein>
    <submittedName>
        <fullName evidence="2">Uncharacterized protein</fullName>
    </submittedName>
</protein>
<reference evidence="2 3" key="1">
    <citation type="submission" date="2021-01" db="EMBL/GenBank/DDBJ databases">
        <title>Whole genome shotgun sequence of Actinoplanes deccanensis NBRC 13994.</title>
        <authorList>
            <person name="Komaki H."/>
            <person name="Tamura T."/>
        </authorList>
    </citation>
    <scope>NUCLEOTIDE SEQUENCE [LARGE SCALE GENOMIC DNA]</scope>
    <source>
        <strain evidence="2 3">NBRC 13994</strain>
    </source>
</reference>
<keyword evidence="1" id="KW-1133">Transmembrane helix</keyword>
<accession>A0ABQ3Y9T8</accession>
<proteinExistence type="predicted"/>
<name>A0ABQ3Y9T8_9ACTN</name>
<feature type="transmembrane region" description="Helical" evidence="1">
    <location>
        <begin position="84"/>
        <end position="105"/>
    </location>
</feature>
<dbReference type="Proteomes" id="UP000609879">
    <property type="component" value="Unassembled WGS sequence"/>
</dbReference>
<gene>
    <name evidence="2" type="ORF">Ade02nite_54000</name>
</gene>
<evidence type="ECO:0000313" key="2">
    <source>
        <dbReference type="EMBL" id="GID76759.1"/>
    </source>
</evidence>
<feature type="transmembrane region" description="Helical" evidence="1">
    <location>
        <begin position="53"/>
        <end position="72"/>
    </location>
</feature>
<keyword evidence="3" id="KW-1185">Reference proteome</keyword>